<comment type="similarity">
    <text evidence="2">Belongs to the binding-protein-dependent transport system permease family. CysTW subfamily.</text>
</comment>
<feature type="transmembrane region" description="Helical" evidence="8">
    <location>
        <begin position="149"/>
        <end position="176"/>
    </location>
</feature>
<dbReference type="AlphaFoldDB" id="A0A4R1RIK6"/>
<dbReference type="CDD" id="cd06261">
    <property type="entry name" value="TM_PBP2"/>
    <property type="match status" value="1"/>
</dbReference>
<dbReference type="InterPro" id="IPR035906">
    <property type="entry name" value="MetI-like_sf"/>
</dbReference>
<dbReference type="Pfam" id="PF00528">
    <property type="entry name" value="BPD_transp_1"/>
    <property type="match status" value="1"/>
</dbReference>
<evidence type="ECO:0000256" key="5">
    <source>
        <dbReference type="ARBA" id="ARBA00022692"/>
    </source>
</evidence>
<protein>
    <submittedName>
        <fullName evidence="10">Carbohydrate ABC transporter membrane protein 1 (CUT1 family)</fullName>
    </submittedName>
</protein>
<evidence type="ECO:0000313" key="10">
    <source>
        <dbReference type="EMBL" id="TCL65938.1"/>
    </source>
</evidence>
<dbReference type="PANTHER" id="PTHR42929:SF1">
    <property type="entry name" value="INNER MEMBRANE ABC TRANSPORTER PERMEASE PROTEIN YDCU-RELATED"/>
    <property type="match status" value="1"/>
</dbReference>
<evidence type="ECO:0000256" key="4">
    <source>
        <dbReference type="ARBA" id="ARBA00022475"/>
    </source>
</evidence>
<feature type="transmembrane region" description="Helical" evidence="8">
    <location>
        <begin position="100"/>
        <end position="122"/>
    </location>
</feature>
<keyword evidence="4" id="KW-1003">Cell membrane</keyword>
<reference evidence="10 11" key="1">
    <citation type="submission" date="2019-03" db="EMBL/GenBank/DDBJ databases">
        <title>Genomic Encyclopedia of Type Strains, Phase IV (KMG-IV): sequencing the most valuable type-strain genomes for metagenomic binning, comparative biology and taxonomic classification.</title>
        <authorList>
            <person name="Goeker M."/>
        </authorList>
    </citation>
    <scope>NUCLEOTIDE SEQUENCE [LARGE SCALE GENOMIC DNA]</scope>
    <source>
        <strain evidence="10 11">LX-B</strain>
    </source>
</reference>
<evidence type="ECO:0000259" key="9">
    <source>
        <dbReference type="PROSITE" id="PS50928"/>
    </source>
</evidence>
<evidence type="ECO:0000256" key="8">
    <source>
        <dbReference type="RuleBase" id="RU363032"/>
    </source>
</evidence>
<name>A0A4R1RIK6_HYDET</name>
<evidence type="ECO:0000256" key="6">
    <source>
        <dbReference type="ARBA" id="ARBA00022989"/>
    </source>
</evidence>
<organism evidence="10 11">
    <name type="scientific">Hydrogenispora ethanolica</name>
    <dbReference type="NCBI Taxonomy" id="1082276"/>
    <lineage>
        <taxon>Bacteria</taxon>
        <taxon>Bacillati</taxon>
        <taxon>Bacillota</taxon>
        <taxon>Hydrogenispora</taxon>
    </lineage>
</organism>
<evidence type="ECO:0000256" key="7">
    <source>
        <dbReference type="ARBA" id="ARBA00023136"/>
    </source>
</evidence>
<dbReference type="SUPFAM" id="SSF161098">
    <property type="entry name" value="MetI-like"/>
    <property type="match status" value="1"/>
</dbReference>
<dbReference type="GO" id="GO:0005886">
    <property type="term" value="C:plasma membrane"/>
    <property type="evidence" value="ECO:0007669"/>
    <property type="project" value="UniProtKB-SubCell"/>
</dbReference>
<dbReference type="Gene3D" id="1.10.3720.10">
    <property type="entry name" value="MetI-like"/>
    <property type="match status" value="1"/>
</dbReference>
<accession>A0A4R1RIK6</accession>
<feature type="domain" description="ABC transmembrane type-1" evidence="9">
    <location>
        <begin position="63"/>
        <end position="272"/>
    </location>
</feature>
<dbReference type="RefSeq" id="WP_132014898.1">
    <property type="nucleotide sequence ID" value="NZ_SLUN01000016.1"/>
</dbReference>
<keyword evidence="5 8" id="KW-0812">Transmembrane</keyword>
<feature type="transmembrane region" description="Helical" evidence="8">
    <location>
        <begin position="197"/>
        <end position="221"/>
    </location>
</feature>
<comment type="caution">
    <text evidence="10">The sequence shown here is derived from an EMBL/GenBank/DDBJ whole genome shotgun (WGS) entry which is preliminary data.</text>
</comment>
<dbReference type="PROSITE" id="PS50928">
    <property type="entry name" value="ABC_TM1"/>
    <property type="match status" value="1"/>
</dbReference>
<keyword evidence="11" id="KW-1185">Reference proteome</keyword>
<keyword evidence="3 8" id="KW-0813">Transport</keyword>
<evidence type="ECO:0000313" key="11">
    <source>
        <dbReference type="Proteomes" id="UP000295008"/>
    </source>
</evidence>
<sequence length="290" mass="32311">MNNTNKWDRALFLTLLPAIVFIIALFIYPFFHGFYLSLTDADGAFTLDNYLKFFTDQWEARTIGVTLGLALPATLLNVILAIPFAYFMRHGMKGEKLITFFLIVPITLGTVLVAEGMLTYMGPNGWLNQLLMALHLVKRGAPFQFTHNYLGVMISLIIQGFPFAFLMLLGYISGINPDLEKAAKILGASRWQTFRRILFPLLVPGIAIAFCLNFVMAFSVFPSAVLLGQPSGPTRVISIAAFQWAFEKFDFNMGSAVSMIMAAIELFVVMLVLFWRSRVFKSASISGGKG</sequence>
<evidence type="ECO:0000256" key="3">
    <source>
        <dbReference type="ARBA" id="ARBA00022448"/>
    </source>
</evidence>
<evidence type="ECO:0000256" key="2">
    <source>
        <dbReference type="ARBA" id="ARBA00007069"/>
    </source>
</evidence>
<dbReference type="GO" id="GO:0055085">
    <property type="term" value="P:transmembrane transport"/>
    <property type="evidence" value="ECO:0007669"/>
    <property type="project" value="InterPro"/>
</dbReference>
<dbReference type="Proteomes" id="UP000295008">
    <property type="component" value="Unassembled WGS sequence"/>
</dbReference>
<proteinExistence type="inferred from homology"/>
<keyword evidence="6 8" id="KW-1133">Transmembrane helix</keyword>
<dbReference type="OrthoDB" id="9774448at2"/>
<dbReference type="EMBL" id="SLUN01000016">
    <property type="protein sequence ID" value="TCL65938.1"/>
    <property type="molecule type" value="Genomic_DNA"/>
</dbReference>
<keyword evidence="7 8" id="KW-0472">Membrane</keyword>
<feature type="transmembrane region" description="Helical" evidence="8">
    <location>
        <begin position="256"/>
        <end position="275"/>
    </location>
</feature>
<dbReference type="InterPro" id="IPR000515">
    <property type="entry name" value="MetI-like"/>
</dbReference>
<feature type="transmembrane region" description="Helical" evidence="8">
    <location>
        <begin position="63"/>
        <end position="88"/>
    </location>
</feature>
<evidence type="ECO:0000256" key="1">
    <source>
        <dbReference type="ARBA" id="ARBA00004651"/>
    </source>
</evidence>
<gene>
    <name evidence="10" type="ORF">EDC14_101668</name>
</gene>
<feature type="transmembrane region" description="Helical" evidence="8">
    <location>
        <begin position="12"/>
        <end position="31"/>
    </location>
</feature>
<comment type="subcellular location">
    <subcellularLocation>
        <location evidence="1 8">Cell membrane</location>
        <topology evidence="1 8">Multi-pass membrane protein</topology>
    </subcellularLocation>
</comment>
<dbReference type="PANTHER" id="PTHR42929">
    <property type="entry name" value="INNER MEMBRANE ABC TRANSPORTER PERMEASE PROTEIN YDCU-RELATED-RELATED"/>
    <property type="match status" value="1"/>
</dbReference>